<accession>A0AAP8D2N5</accession>
<dbReference type="EMBL" id="NCTK01000001">
    <property type="protein sequence ID" value="OYQ11839.1"/>
    <property type="molecule type" value="Genomic_DNA"/>
</dbReference>
<evidence type="ECO:0000313" key="1">
    <source>
        <dbReference type="EMBL" id="OYQ11839.1"/>
    </source>
</evidence>
<organism evidence="1 3">
    <name type="scientific">Ralstonia solanacearum K60</name>
    <dbReference type="NCBI Taxonomy" id="1091042"/>
    <lineage>
        <taxon>Bacteria</taxon>
        <taxon>Pseudomonadati</taxon>
        <taxon>Pseudomonadota</taxon>
        <taxon>Betaproteobacteria</taxon>
        <taxon>Burkholderiales</taxon>
        <taxon>Burkholderiaceae</taxon>
        <taxon>Ralstonia</taxon>
        <taxon>Ralstonia solanacearum species complex</taxon>
    </lineage>
</organism>
<protein>
    <submittedName>
        <fullName evidence="1">Uncharacterized protein</fullName>
    </submittedName>
</protein>
<evidence type="ECO:0000313" key="2">
    <source>
        <dbReference type="EMBL" id="OYQ14942.1"/>
    </source>
</evidence>
<reference evidence="1 3" key="1">
    <citation type="submission" date="2017-04" db="EMBL/GenBank/DDBJ databases">
        <title>Genome Announcement: Closed genomes of Ralstonia solanacearum strains K60, UW551, and UW700.</title>
        <authorList>
            <person name="Hayes M."/>
            <person name="Macintyre A.M."/>
            <person name="Allen C."/>
        </authorList>
    </citation>
    <scope>NUCLEOTIDE SEQUENCE [LARGE SCALE GENOMIC DNA]</scope>
    <source>
        <strain evidence="1 3">UW25</strain>
    </source>
</reference>
<evidence type="ECO:0000313" key="3">
    <source>
        <dbReference type="Proteomes" id="UP000216164"/>
    </source>
</evidence>
<sequence>MQKYLARITVHAASEQDYVKLHDQMATINFVRFIVGDDGRSHALPDATYVCYSNESCTSLRDKIHRIINQTVPRLVAPLILVAQFDPAAWTLPLEMPALKGIQSIRFI</sequence>
<proteinExistence type="predicted"/>
<dbReference type="EMBL" id="NCTK01000001">
    <property type="protein sequence ID" value="OYQ14942.1"/>
    <property type="molecule type" value="Genomic_DNA"/>
</dbReference>
<comment type="caution">
    <text evidence="1">The sequence shown here is derived from an EMBL/GenBank/DDBJ whole genome shotgun (WGS) entry which is preliminary data.</text>
</comment>
<dbReference type="AlphaFoldDB" id="A0AAP8D2N5"/>
<gene>
    <name evidence="1" type="ORF">B7R77_00185</name>
    <name evidence="2" type="ORF">B7R77_17930</name>
</gene>
<dbReference type="Proteomes" id="UP000216164">
    <property type="component" value="Unassembled WGS sequence"/>
</dbReference>
<name>A0AAP8D2N5_RALSL</name>